<dbReference type="RefSeq" id="WP_285636299.1">
    <property type="nucleotide sequence ID" value="NZ_BSTJ01000020.1"/>
</dbReference>
<organism evidence="1 2">
    <name type="scientific">Actinoallomurus iriomotensis</name>
    <dbReference type="NCBI Taxonomy" id="478107"/>
    <lineage>
        <taxon>Bacteria</taxon>
        <taxon>Bacillati</taxon>
        <taxon>Actinomycetota</taxon>
        <taxon>Actinomycetes</taxon>
        <taxon>Streptosporangiales</taxon>
        <taxon>Thermomonosporaceae</taxon>
        <taxon>Actinoallomurus</taxon>
    </lineage>
</organism>
<sequence length="126" mass="13803">MGQDEWDTLPQAEKAFMINGSEHDILPGVWGDLPASTRAAPLSEVAAILLSLVDRGWLEVRRVEPWTAPDGRVGSGPGDLVPREQLPVVLADPREWEYPADPSRWAGALTLVETDAGRRISHRSAE</sequence>
<dbReference type="EMBL" id="BSTJ01000020">
    <property type="protein sequence ID" value="GLY81615.1"/>
    <property type="molecule type" value="Genomic_DNA"/>
</dbReference>
<name>A0A9W6RTT3_9ACTN</name>
<comment type="caution">
    <text evidence="1">The sequence shown here is derived from an EMBL/GenBank/DDBJ whole genome shotgun (WGS) entry which is preliminary data.</text>
</comment>
<dbReference type="AlphaFoldDB" id="A0A9W6RTT3"/>
<proteinExistence type="predicted"/>
<dbReference type="Proteomes" id="UP001165135">
    <property type="component" value="Unassembled WGS sequence"/>
</dbReference>
<gene>
    <name evidence="1" type="ORF">Airi01_098820</name>
</gene>
<accession>A0A9W6RTT3</accession>
<reference evidence="1" key="1">
    <citation type="submission" date="2023-03" db="EMBL/GenBank/DDBJ databases">
        <title>Actinoallomurus iriomotensis NBRC 103681.</title>
        <authorList>
            <person name="Ichikawa N."/>
            <person name="Sato H."/>
            <person name="Tonouchi N."/>
        </authorList>
    </citation>
    <scope>NUCLEOTIDE SEQUENCE</scope>
    <source>
        <strain evidence="1">NBRC 103681</strain>
    </source>
</reference>
<evidence type="ECO:0000313" key="2">
    <source>
        <dbReference type="Proteomes" id="UP001165135"/>
    </source>
</evidence>
<evidence type="ECO:0000313" key="1">
    <source>
        <dbReference type="EMBL" id="GLY81615.1"/>
    </source>
</evidence>
<protein>
    <submittedName>
        <fullName evidence="1">Uncharacterized protein</fullName>
    </submittedName>
</protein>